<dbReference type="Proteomes" id="UP000321638">
    <property type="component" value="Unassembled WGS sequence"/>
</dbReference>
<dbReference type="OrthoDB" id="9796962at2"/>
<dbReference type="CDD" id="cd08545">
    <property type="entry name" value="YcnI_like"/>
    <property type="match status" value="1"/>
</dbReference>
<proteinExistence type="predicted"/>
<evidence type="ECO:0000313" key="3">
    <source>
        <dbReference type="EMBL" id="TXL71925.1"/>
    </source>
</evidence>
<gene>
    <name evidence="3" type="ORF">FHP25_28210</name>
</gene>
<accession>A0A5C8PEK6</accession>
<dbReference type="Pfam" id="PF07987">
    <property type="entry name" value="DUF1775"/>
    <property type="match status" value="1"/>
</dbReference>
<feature type="chain" id="PRO_5022792446" evidence="1">
    <location>
        <begin position="26"/>
        <end position="178"/>
    </location>
</feature>
<dbReference type="AlphaFoldDB" id="A0A5C8PEK6"/>
<keyword evidence="1" id="KW-0732">Signal</keyword>
<comment type="caution">
    <text evidence="3">The sequence shown here is derived from an EMBL/GenBank/DDBJ whole genome shotgun (WGS) entry which is preliminary data.</text>
</comment>
<dbReference type="Gene3D" id="2.60.40.2230">
    <property type="entry name" value="Uncharacterised protein YcnI-like PF07987, DUF1775"/>
    <property type="match status" value="1"/>
</dbReference>
<dbReference type="InterPro" id="IPR038507">
    <property type="entry name" value="YcnI-like_sf"/>
</dbReference>
<feature type="signal peptide" evidence="1">
    <location>
        <begin position="1"/>
        <end position="25"/>
    </location>
</feature>
<dbReference type="InterPro" id="IPR012533">
    <property type="entry name" value="YcnI-copper_dom"/>
</dbReference>
<evidence type="ECO:0000313" key="4">
    <source>
        <dbReference type="Proteomes" id="UP000321638"/>
    </source>
</evidence>
<feature type="domain" description="YncI copper-binding" evidence="2">
    <location>
        <begin position="26"/>
        <end position="174"/>
    </location>
</feature>
<evidence type="ECO:0000256" key="1">
    <source>
        <dbReference type="SAM" id="SignalP"/>
    </source>
</evidence>
<dbReference type="RefSeq" id="WP_147850333.1">
    <property type="nucleotide sequence ID" value="NZ_VDUZ01000038.1"/>
</dbReference>
<reference evidence="3 4" key="1">
    <citation type="submission" date="2019-06" db="EMBL/GenBank/DDBJ databases">
        <title>New taxonomy in bacterial strain CC-CFT640, isolated from vineyard.</title>
        <authorList>
            <person name="Lin S.-Y."/>
            <person name="Tsai C.-F."/>
            <person name="Young C.-C."/>
        </authorList>
    </citation>
    <scope>NUCLEOTIDE SEQUENCE [LARGE SCALE GENOMIC DNA]</scope>
    <source>
        <strain evidence="3 4">CC-CFT640</strain>
    </source>
</reference>
<evidence type="ECO:0000259" key="2">
    <source>
        <dbReference type="Pfam" id="PF07987"/>
    </source>
</evidence>
<name>A0A5C8PEK6_9HYPH</name>
<sequence length="178" mass="19189">MSVYRRIIAPLGACALSILALPVSAHVSLETREAAVAGSYKAVFRVPHGCKGAATIGLRVKIPEGVIGVKPMPKPGWTLATVKGKYAGSYSYYHRSTVSEGVTEVAWSGGALPDDFYDEFVMQVYLTDSLKPGTMLYFPVVQECAGGAVDRWIEIPAEDRKADDYEAPAPGLKLLPRK</sequence>
<protein>
    <submittedName>
        <fullName evidence="3">YcnI family protein</fullName>
    </submittedName>
</protein>
<organism evidence="3 4">
    <name type="scientific">Vineibacter terrae</name>
    <dbReference type="NCBI Taxonomy" id="2586908"/>
    <lineage>
        <taxon>Bacteria</taxon>
        <taxon>Pseudomonadati</taxon>
        <taxon>Pseudomonadota</taxon>
        <taxon>Alphaproteobacteria</taxon>
        <taxon>Hyphomicrobiales</taxon>
        <taxon>Vineibacter</taxon>
    </lineage>
</organism>
<keyword evidence="4" id="KW-1185">Reference proteome</keyword>
<dbReference type="EMBL" id="VDUZ01000038">
    <property type="protein sequence ID" value="TXL71925.1"/>
    <property type="molecule type" value="Genomic_DNA"/>
</dbReference>